<dbReference type="AlphaFoldDB" id="A0A1I8AT99"/>
<sequence>VLFLVTKANAVLQQRFCKVDLNTRYQFRENETTLAVLAPLVFLYGLVAIPTALFATLRLCAVFPSSTNVLLKEDAGPGGGRDAKCDQRGVDRFSEIEEWLKSPELVVLEMAGLKANRRQF</sequence>
<keyword evidence="1" id="KW-1133">Transmembrane helix</keyword>
<evidence type="ECO:0000256" key="1">
    <source>
        <dbReference type="SAM" id="Phobius"/>
    </source>
</evidence>
<reference evidence="3" key="1">
    <citation type="submission" date="2016-11" db="UniProtKB">
        <authorList>
            <consortium name="WormBaseParasite"/>
        </authorList>
    </citation>
    <scope>IDENTIFICATION</scope>
</reference>
<evidence type="ECO:0000313" key="3">
    <source>
        <dbReference type="WBParaSite" id="L893_g8842.t1"/>
    </source>
</evidence>
<proteinExistence type="predicted"/>
<evidence type="ECO:0000313" key="2">
    <source>
        <dbReference type="Proteomes" id="UP000095287"/>
    </source>
</evidence>
<keyword evidence="1" id="KW-0812">Transmembrane</keyword>
<accession>A0A1I8AT99</accession>
<dbReference type="Proteomes" id="UP000095287">
    <property type="component" value="Unplaced"/>
</dbReference>
<feature type="transmembrane region" description="Helical" evidence="1">
    <location>
        <begin position="34"/>
        <end position="57"/>
    </location>
</feature>
<protein>
    <submittedName>
        <fullName evidence="3">RSN1_TM domain-containing protein</fullName>
    </submittedName>
</protein>
<keyword evidence="1" id="KW-0472">Membrane</keyword>
<name>A0A1I8AT99_9BILA</name>
<dbReference type="WBParaSite" id="L893_g8842.t1">
    <property type="protein sequence ID" value="L893_g8842.t1"/>
    <property type="gene ID" value="L893_g8842"/>
</dbReference>
<organism evidence="2 3">
    <name type="scientific">Steinernema glaseri</name>
    <dbReference type="NCBI Taxonomy" id="37863"/>
    <lineage>
        <taxon>Eukaryota</taxon>
        <taxon>Metazoa</taxon>
        <taxon>Ecdysozoa</taxon>
        <taxon>Nematoda</taxon>
        <taxon>Chromadorea</taxon>
        <taxon>Rhabditida</taxon>
        <taxon>Tylenchina</taxon>
        <taxon>Panagrolaimomorpha</taxon>
        <taxon>Strongyloidoidea</taxon>
        <taxon>Steinernematidae</taxon>
        <taxon>Steinernema</taxon>
    </lineage>
</organism>
<keyword evidence="2" id="KW-1185">Reference proteome</keyword>